<accession>A0A6C0EC80</accession>
<dbReference type="EMBL" id="MN739776">
    <property type="protein sequence ID" value="QHT25879.1"/>
    <property type="molecule type" value="Genomic_DNA"/>
</dbReference>
<sequence length="520" mass="62376">MASNALEQLKTMWRKYIDDPNYFYSVLYNHNNDIEYVLLAKSTSERDLTFNETYLKTSNVKYVKLEKIIRKYAPNIENEHIEVDKITIKIGDLLRMEYFTNTLEETYYSRFEILDLTDYVGVIKIKRYNFYNFYNIYDINKNNVTCTQFDNNNNLRFKGIYVDKRLTMSENYTYYLNSMRETYFWTNRERDICIEFRESGERKSYREFISGDILIKDITYYKHDIKDVNSHHIEKETNYHPDGGWMSDETEYYENGQIKKKTICDINGNKLTQMAYYENGNKKEELIFDSDGTKKHILYYENRQIKCELIYNSDDYLLKMTHYYEDGDIQELINYKDTNKHGEYYKNNRQNNTKYYIGYQNGILHGKIKCVKNGVLINDCMYENGMPLYKKTYYDNGAKKIIIDFTEGKCEKYYPNGNIFMTYTFYTEKKVSDDNDYNSEIFGNIENNLDIFGNIENDSNFVIYLDGKITIYNSNQNVIETRHYSKGKKIGKWIIYSNDGSKIIRIEKYKNGKLQHVEDL</sequence>
<proteinExistence type="predicted"/>
<evidence type="ECO:0000313" key="1">
    <source>
        <dbReference type="EMBL" id="QHT25879.1"/>
    </source>
</evidence>
<dbReference type="Gene3D" id="2.20.110.10">
    <property type="entry name" value="Histone H3 K4-specific methyltransferase SET7/9 N-terminal domain"/>
    <property type="match status" value="1"/>
</dbReference>
<organism evidence="1">
    <name type="scientific">viral metagenome</name>
    <dbReference type="NCBI Taxonomy" id="1070528"/>
    <lineage>
        <taxon>unclassified sequences</taxon>
        <taxon>metagenomes</taxon>
        <taxon>organismal metagenomes</taxon>
    </lineage>
</organism>
<protein>
    <submittedName>
        <fullName evidence="1">Uncharacterized protein</fullName>
    </submittedName>
</protein>
<dbReference type="Gene3D" id="3.90.930.1">
    <property type="match status" value="1"/>
</dbReference>
<dbReference type="AlphaFoldDB" id="A0A6C0EC80"/>
<name>A0A6C0EC80_9ZZZZ</name>
<dbReference type="SUPFAM" id="SSF82185">
    <property type="entry name" value="Histone H3 K4-specific methyltransferase SET7/9 N-terminal domain"/>
    <property type="match status" value="1"/>
</dbReference>
<reference evidence="1" key="1">
    <citation type="journal article" date="2020" name="Nature">
        <title>Giant virus diversity and host interactions through global metagenomics.</title>
        <authorList>
            <person name="Schulz F."/>
            <person name="Roux S."/>
            <person name="Paez-Espino D."/>
            <person name="Jungbluth S."/>
            <person name="Walsh D.A."/>
            <person name="Denef V.J."/>
            <person name="McMahon K.D."/>
            <person name="Konstantinidis K.T."/>
            <person name="Eloe-Fadrosh E.A."/>
            <person name="Kyrpides N.C."/>
            <person name="Woyke T."/>
        </authorList>
    </citation>
    <scope>NUCLEOTIDE SEQUENCE</scope>
    <source>
        <strain evidence="1">GVMAG-M-3300023179-27</strain>
    </source>
</reference>